<evidence type="ECO:0000313" key="4">
    <source>
        <dbReference type="Proteomes" id="UP001549164"/>
    </source>
</evidence>
<dbReference type="Pfam" id="PF06276">
    <property type="entry name" value="FhuF"/>
    <property type="match status" value="1"/>
</dbReference>
<gene>
    <name evidence="3" type="ORF">ABID12_002955</name>
</gene>
<feature type="domain" description="Aerobactin siderophore biosynthesis IucA/IucC-like C-terminal" evidence="1">
    <location>
        <begin position="65"/>
        <end position="200"/>
    </location>
</feature>
<dbReference type="NCBIfam" id="TIGR03951">
    <property type="entry name" value="Fe_III_red_FhuF"/>
    <property type="match status" value="1"/>
</dbReference>
<keyword evidence="4" id="KW-1185">Reference proteome</keyword>
<evidence type="ECO:0000313" key="3">
    <source>
        <dbReference type="EMBL" id="MET3601004.1"/>
    </source>
</evidence>
<protein>
    <submittedName>
        <fullName evidence="3">Ferric iron reductase protein FhuF</fullName>
    </submittedName>
</protein>
<dbReference type="InterPro" id="IPR022770">
    <property type="entry name" value="IucA/IucC-like_C"/>
</dbReference>
<feature type="domain" description="Ferric siderophore reductase C-terminal" evidence="2">
    <location>
        <begin position="217"/>
        <end position="237"/>
    </location>
</feature>
<evidence type="ECO:0000259" key="2">
    <source>
        <dbReference type="Pfam" id="PF11575"/>
    </source>
</evidence>
<comment type="caution">
    <text evidence="3">The sequence shown here is derived from an EMBL/GenBank/DDBJ whole genome shotgun (WGS) entry which is preliminary data.</text>
</comment>
<name>A0ABV2IDW2_9HYPH</name>
<organism evidence="3 4">
    <name type="scientific">Martelella mangrovi</name>
    <dbReference type="NCBI Taxonomy" id="1397477"/>
    <lineage>
        <taxon>Bacteria</taxon>
        <taxon>Pseudomonadati</taxon>
        <taxon>Pseudomonadota</taxon>
        <taxon>Alphaproteobacteria</taxon>
        <taxon>Hyphomicrobiales</taxon>
        <taxon>Aurantimonadaceae</taxon>
        <taxon>Martelella</taxon>
    </lineage>
</organism>
<dbReference type="InterPro" id="IPR008090">
    <property type="entry name" value="Fe_iron_reduct"/>
</dbReference>
<dbReference type="Pfam" id="PF11575">
    <property type="entry name" value="FhuF_C"/>
    <property type="match status" value="1"/>
</dbReference>
<dbReference type="RefSeq" id="WP_354434872.1">
    <property type="nucleotide sequence ID" value="NZ_JBEPLY010000011.1"/>
</dbReference>
<dbReference type="EMBL" id="JBEPLY010000011">
    <property type="protein sequence ID" value="MET3601004.1"/>
    <property type="molecule type" value="Genomic_DNA"/>
</dbReference>
<dbReference type="InterPro" id="IPR024726">
    <property type="entry name" value="FhuF_C"/>
</dbReference>
<evidence type="ECO:0000259" key="1">
    <source>
        <dbReference type="Pfam" id="PF06276"/>
    </source>
</evidence>
<dbReference type="PRINTS" id="PR01714">
    <property type="entry name" value="2FE2SRDCTASE"/>
</dbReference>
<sequence length="250" mass="27606">MSGDADRLTAMLDGPLALVRAKLSLHPDARPAETATELLEEKRLSAALARHGNHHGLAPDAFLLSLWSQKYLAVVIIPYIALSLLAGRPLRIGMDEAAFVLDETGEPVALRPPEGKLTFTEGQAGDIVPTLYSVHLEPAIARLKQASRLSEKALWGNAAHYLEWAIRQMERHPAVDRQAAADALAFLSRQRLEHDKPNPLKDAIHYIEEAGRTVRRRKVCCLRYRVPGVEGCGTLCPDRKIREASCMTTN</sequence>
<dbReference type="Proteomes" id="UP001549164">
    <property type="component" value="Unassembled WGS sequence"/>
</dbReference>
<proteinExistence type="predicted"/>
<reference evidence="3 4" key="1">
    <citation type="submission" date="2024-06" db="EMBL/GenBank/DDBJ databases">
        <title>Genomic Encyclopedia of Type Strains, Phase IV (KMG-IV): sequencing the most valuable type-strain genomes for metagenomic binning, comparative biology and taxonomic classification.</title>
        <authorList>
            <person name="Goeker M."/>
        </authorList>
    </citation>
    <scope>NUCLEOTIDE SEQUENCE [LARGE SCALE GENOMIC DNA]</scope>
    <source>
        <strain evidence="3 4">DSM 28102</strain>
    </source>
</reference>
<accession>A0ABV2IDW2</accession>